<dbReference type="AlphaFoldDB" id="U6KKF6"/>
<dbReference type="InterPro" id="IPR035433">
    <property type="entry name" value="NFU1-like"/>
</dbReference>
<organism evidence="3 4">
    <name type="scientific">Eimeria tenella</name>
    <name type="common">Coccidian parasite</name>
    <dbReference type="NCBI Taxonomy" id="5802"/>
    <lineage>
        <taxon>Eukaryota</taxon>
        <taxon>Sar</taxon>
        <taxon>Alveolata</taxon>
        <taxon>Apicomplexa</taxon>
        <taxon>Conoidasida</taxon>
        <taxon>Coccidia</taxon>
        <taxon>Eucoccidiorida</taxon>
        <taxon>Eimeriorina</taxon>
        <taxon>Eimeriidae</taxon>
        <taxon>Eimeria</taxon>
    </lineage>
</organism>
<dbReference type="InterPro" id="IPR034904">
    <property type="entry name" value="FSCA_dom_sf"/>
</dbReference>
<dbReference type="PANTHER" id="PTHR11178:SF1">
    <property type="entry name" value="NFU1 IRON-SULFUR CLUSTER SCAFFOLD HOMOLOG, MITOCHONDRIAL"/>
    <property type="match status" value="1"/>
</dbReference>
<evidence type="ECO:0000256" key="1">
    <source>
        <dbReference type="ARBA" id="ARBA00006420"/>
    </source>
</evidence>
<dbReference type="OrthoDB" id="354502at2759"/>
<accession>U6KKF6</accession>
<comment type="similarity">
    <text evidence="1">Belongs to the NifU family.</text>
</comment>
<dbReference type="InterPro" id="IPR001075">
    <property type="entry name" value="NIF_FeS_clus_asmbl_NifU_C"/>
</dbReference>
<dbReference type="GO" id="GO:0051536">
    <property type="term" value="F:iron-sulfur cluster binding"/>
    <property type="evidence" value="ECO:0007669"/>
    <property type="project" value="InterPro"/>
</dbReference>
<dbReference type="Gene3D" id="3.30.1370.70">
    <property type="entry name" value="Scaffold protein Nfu/NifU, N-terminal domain"/>
    <property type="match status" value="1"/>
</dbReference>
<sequence>MRAALPSFTPAAAPQPAAAAAAAAAGVRCLSSAADSIPAEETPNPNALKFRPLLSRPLVNKKGKVTSTQFYRGSSNTSDSPMAQALLQVEGVSSVLIGAGFVSVVKTAEADWASLKPLVEEAIRSSVDAQLAAAAAAAAAEESEEAAAAGAAAAAAAEAKAAAANAPLSEEEAELFESIKETINHRVKPMLQSDGGDVEVLRFDAESGALYVHLLGSCQGCPSSTVTVKRGMEQMLKYYYPEVEEVIECDENGDPIEPSEDE</sequence>
<gene>
    <name evidence="3" type="ORF">ETH_00027735</name>
</gene>
<dbReference type="VEuPathDB" id="ToxoDB:ETH_00027735"/>
<reference evidence="3" key="1">
    <citation type="submission" date="2013-10" db="EMBL/GenBank/DDBJ databases">
        <title>Genomic analysis of the causative agents of coccidiosis in chickens.</title>
        <authorList>
            <person name="Reid A.J."/>
            <person name="Blake D."/>
            <person name="Billington K."/>
            <person name="Browne H."/>
            <person name="Dunn M."/>
            <person name="Hung S."/>
            <person name="Kawahara F."/>
            <person name="Miranda-Saavedra D."/>
            <person name="Mourier T."/>
            <person name="Nagra H."/>
            <person name="Otto T.D."/>
            <person name="Rawlings N."/>
            <person name="Sanchez A."/>
            <person name="Sanders M."/>
            <person name="Subramaniam C."/>
            <person name="Tay Y."/>
            <person name="Dear P."/>
            <person name="Doerig C."/>
            <person name="Gruber A."/>
            <person name="Parkinson J."/>
            <person name="Shirley M."/>
            <person name="Wan K.L."/>
            <person name="Berriman M."/>
            <person name="Tomley F."/>
            <person name="Pain A."/>
        </authorList>
    </citation>
    <scope>NUCLEOTIDE SEQUENCE [LARGE SCALE GENOMIC DNA]</scope>
    <source>
        <strain evidence="3">Houghton</strain>
    </source>
</reference>
<dbReference type="EMBL" id="HG673752">
    <property type="protein sequence ID" value="CDJ37306.1"/>
    <property type="molecule type" value="Genomic_DNA"/>
</dbReference>
<evidence type="ECO:0000259" key="2">
    <source>
        <dbReference type="SMART" id="SM00932"/>
    </source>
</evidence>
<evidence type="ECO:0000313" key="4">
    <source>
        <dbReference type="Proteomes" id="UP000030747"/>
    </source>
</evidence>
<dbReference type="InterPro" id="IPR036498">
    <property type="entry name" value="Nfu/NifU_N_sf"/>
</dbReference>
<feature type="domain" description="Scaffold protein Nfu/NifU N-terminal" evidence="2">
    <location>
        <begin position="37"/>
        <end position="130"/>
    </location>
</feature>
<dbReference type="RefSeq" id="XP_013228144.1">
    <property type="nucleotide sequence ID" value="XM_013372690.1"/>
</dbReference>
<dbReference type="SUPFAM" id="SSF117916">
    <property type="entry name" value="Fe-S cluster assembly (FSCA) domain-like"/>
    <property type="match status" value="1"/>
</dbReference>
<dbReference type="VEuPathDB" id="ToxoDB:ETH2_1304300"/>
<dbReference type="SUPFAM" id="SSF110836">
    <property type="entry name" value="Hypothetical protein SAV1430"/>
    <property type="match status" value="1"/>
</dbReference>
<dbReference type="Pfam" id="PF01106">
    <property type="entry name" value="NifU"/>
    <property type="match status" value="1"/>
</dbReference>
<dbReference type="Proteomes" id="UP000030747">
    <property type="component" value="Unassembled WGS sequence"/>
</dbReference>
<dbReference type="Gene3D" id="3.30.300.130">
    <property type="entry name" value="Fe-S cluster assembly (FSCA)"/>
    <property type="match status" value="1"/>
</dbReference>
<dbReference type="PIRSF" id="PIRSF036773">
    <property type="entry name" value="HIRIP5"/>
    <property type="match status" value="1"/>
</dbReference>
<dbReference type="SMART" id="SM00932">
    <property type="entry name" value="Nfu_N"/>
    <property type="match status" value="1"/>
</dbReference>
<dbReference type="GO" id="GO:0005506">
    <property type="term" value="F:iron ion binding"/>
    <property type="evidence" value="ECO:0007669"/>
    <property type="project" value="InterPro"/>
</dbReference>
<protein>
    <submittedName>
        <fullName evidence="3">NifU-like domain-containing protein, putative</fullName>
    </submittedName>
</protein>
<proteinExistence type="inferred from homology"/>
<name>U6KKF6_EIMTE</name>
<evidence type="ECO:0000313" key="3">
    <source>
        <dbReference type="EMBL" id="CDJ37306.1"/>
    </source>
</evidence>
<dbReference type="GO" id="GO:0016226">
    <property type="term" value="P:iron-sulfur cluster assembly"/>
    <property type="evidence" value="ECO:0007669"/>
    <property type="project" value="InterPro"/>
</dbReference>
<keyword evidence="4" id="KW-1185">Reference proteome</keyword>
<dbReference type="OMA" id="MAYSTHL"/>
<reference evidence="3" key="2">
    <citation type="submission" date="2013-10" db="EMBL/GenBank/DDBJ databases">
        <authorList>
            <person name="Aslett M."/>
        </authorList>
    </citation>
    <scope>NUCLEOTIDE SEQUENCE [LARGE SCALE GENOMIC DNA]</scope>
    <source>
        <strain evidence="3">Houghton</strain>
    </source>
</reference>
<dbReference type="Pfam" id="PF08712">
    <property type="entry name" value="Nfu_N"/>
    <property type="match status" value="1"/>
</dbReference>
<dbReference type="PANTHER" id="PTHR11178">
    <property type="entry name" value="IRON-SULFUR CLUSTER SCAFFOLD PROTEIN NFU-RELATED"/>
    <property type="match status" value="1"/>
</dbReference>
<dbReference type="InterPro" id="IPR014824">
    <property type="entry name" value="Nfu/NifU_N"/>
</dbReference>
<dbReference type="GeneID" id="25254640"/>